<evidence type="ECO:0000313" key="3">
    <source>
        <dbReference type="Proteomes" id="UP001164459"/>
    </source>
</evidence>
<reference evidence="2" key="1">
    <citation type="submission" date="2022-11" db="EMBL/GenBank/DDBJ databases">
        <title>Minimal conservation of predation-associated metabolite biosynthetic gene clusters underscores biosynthetic potential of Myxococcota including descriptions for ten novel species: Archangium lansinium sp. nov., Myxococcus landrumus sp. nov., Nannocystis bai.</title>
        <authorList>
            <person name="Ahearne A."/>
            <person name="Stevens C."/>
            <person name="Dowd S."/>
        </authorList>
    </citation>
    <scope>NUCLEOTIDE SEQUENCE</scope>
    <source>
        <strain evidence="2">Fl3</strain>
    </source>
</reference>
<sequence>MRRLGRILAIEDLLWAGWLAILRPASGGLFLEGGWVCGFLVLAAAGFWAAALLGERGQARRTGGLLLMSLGLCAIMVDAGLKQVGAPIELRMAHTIAVVVLGAGAAWQHQALRGGAWLYAPRWLRRALSWPFVMVLADMFSGMLDALATPKAWSSGWTGEQWFSLGFVFLVAMPVVFAFFVVAPRTTVCPDVHVTTATWSLRYLWAVAMALFGSLVLGPLVAM</sequence>
<keyword evidence="1" id="KW-1133">Transmembrane helix</keyword>
<evidence type="ECO:0000313" key="2">
    <source>
        <dbReference type="EMBL" id="WAS91481.1"/>
    </source>
</evidence>
<name>A0ABY7GWW8_9BACT</name>
<accession>A0ABY7GWW8</accession>
<dbReference type="EMBL" id="CP114040">
    <property type="protein sequence ID" value="WAS91481.1"/>
    <property type="molecule type" value="Genomic_DNA"/>
</dbReference>
<proteinExistence type="predicted"/>
<keyword evidence="3" id="KW-1185">Reference proteome</keyword>
<feature type="transmembrane region" description="Helical" evidence="1">
    <location>
        <begin position="90"/>
        <end position="107"/>
    </location>
</feature>
<keyword evidence="1" id="KW-0472">Membrane</keyword>
<feature type="transmembrane region" description="Helical" evidence="1">
    <location>
        <begin position="161"/>
        <end position="182"/>
    </location>
</feature>
<gene>
    <name evidence="2" type="ORF">O0S08_35305</name>
</gene>
<keyword evidence="1" id="KW-0812">Transmembrane</keyword>
<feature type="transmembrane region" description="Helical" evidence="1">
    <location>
        <begin position="203"/>
        <end position="222"/>
    </location>
</feature>
<feature type="transmembrane region" description="Helical" evidence="1">
    <location>
        <begin position="33"/>
        <end position="53"/>
    </location>
</feature>
<organism evidence="2 3">
    <name type="scientific">Nannocystis punicea</name>
    <dbReference type="NCBI Taxonomy" id="2995304"/>
    <lineage>
        <taxon>Bacteria</taxon>
        <taxon>Pseudomonadati</taxon>
        <taxon>Myxococcota</taxon>
        <taxon>Polyangia</taxon>
        <taxon>Nannocystales</taxon>
        <taxon>Nannocystaceae</taxon>
        <taxon>Nannocystis</taxon>
    </lineage>
</organism>
<evidence type="ECO:0000256" key="1">
    <source>
        <dbReference type="SAM" id="Phobius"/>
    </source>
</evidence>
<feature type="transmembrane region" description="Helical" evidence="1">
    <location>
        <begin position="65"/>
        <end position="84"/>
    </location>
</feature>
<protein>
    <submittedName>
        <fullName evidence="2">Uncharacterized protein</fullName>
    </submittedName>
</protein>
<dbReference type="Proteomes" id="UP001164459">
    <property type="component" value="Chromosome"/>
</dbReference>
<feature type="transmembrane region" description="Helical" evidence="1">
    <location>
        <begin position="128"/>
        <end position="149"/>
    </location>
</feature>
<dbReference type="RefSeq" id="WP_269033844.1">
    <property type="nucleotide sequence ID" value="NZ_CP114040.1"/>
</dbReference>